<organism evidence="16 17">
    <name type="scientific">Arsenophonus nasoniae</name>
    <name type="common">son-killer infecting Nasonia vitripennis</name>
    <dbReference type="NCBI Taxonomy" id="638"/>
    <lineage>
        <taxon>Bacteria</taxon>
        <taxon>Pseudomonadati</taxon>
        <taxon>Pseudomonadota</taxon>
        <taxon>Gammaproteobacteria</taxon>
        <taxon>Enterobacterales</taxon>
        <taxon>Morganellaceae</taxon>
        <taxon>Arsenophonus</taxon>
    </lineage>
</organism>
<dbReference type="InterPro" id="IPR015014">
    <property type="entry name" value="PhoQ_Sensor"/>
</dbReference>
<accession>A0A4P7L4R2</accession>
<dbReference type="Gene3D" id="1.10.287.130">
    <property type="match status" value="1"/>
</dbReference>
<dbReference type="PANTHER" id="PTHR45436:SF4">
    <property type="entry name" value="SENSOR PROTEIN PHOQ"/>
    <property type="match status" value="1"/>
</dbReference>
<dbReference type="InterPro" id="IPR050428">
    <property type="entry name" value="TCS_sensor_his_kinase"/>
</dbReference>
<dbReference type="GO" id="GO:0000155">
    <property type="term" value="F:phosphorelay sensor kinase activity"/>
    <property type="evidence" value="ECO:0007669"/>
    <property type="project" value="InterPro"/>
</dbReference>
<dbReference type="GO" id="GO:0005524">
    <property type="term" value="F:ATP binding"/>
    <property type="evidence" value="ECO:0007669"/>
    <property type="project" value="UniProtKB-KW"/>
</dbReference>
<dbReference type="InterPro" id="IPR038429">
    <property type="entry name" value="PhoQ_Sensor_sf"/>
</dbReference>
<name>A0A4P7L4R2_9GAMM</name>
<evidence type="ECO:0000256" key="13">
    <source>
        <dbReference type="ARBA" id="ARBA00023136"/>
    </source>
</evidence>
<comment type="subcellular location">
    <subcellularLocation>
        <location evidence="2">Cell membrane</location>
        <topology evidence="2">Multi-pass membrane protein</topology>
    </subcellularLocation>
</comment>
<evidence type="ECO:0000256" key="4">
    <source>
        <dbReference type="ARBA" id="ARBA00022475"/>
    </source>
</evidence>
<feature type="domain" description="Signal transduction histidine kinase dimerisation/phosphoacceptor" evidence="15">
    <location>
        <begin position="268"/>
        <end position="332"/>
    </location>
</feature>
<keyword evidence="4" id="KW-1003">Cell membrane</keyword>
<evidence type="ECO:0000313" key="17">
    <source>
        <dbReference type="Proteomes" id="UP000295134"/>
    </source>
</evidence>
<gene>
    <name evidence="16" type="primary">phoQ_1</name>
    <name evidence="16" type="ORF">ArsFIN_24540</name>
</gene>
<evidence type="ECO:0000313" key="16">
    <source>
        <dbReference type="EMBL" id="QBY43882.1"/>
    </source>
</evidence>
<evidence type="ECO:0000256" key="3">
    <source>
        <dbReference type="ARBA" id="ARBA00012438"/>
    </source>
</evidence>
<dbReference type="FunFam" id="1.10.287.130:FF:000013">
    <property type="entry name" value="Sensor histidine kinase PhoQ"/>
    <property type="match status" value="1"/>
</dbReference>
<evidence type="ECO:0000256" key="14">
    <source>
        <dbReference type="SAM" id="Phobius"/>
    </source>
</evidence>
<dbReference type="Gene3D" id="3.30.450.140">
    <property type="match status" value="1"/>
</dbReference>
<keyword evidence="6 16" id="KW-0808">Transferase</keyword>
<dbReference type="EMBL" id="CP038613">
    <property type="protein sequence ID" value="QBY43882.1"/>
    <property type="molecule type" value="Genomic_DNA"/>
</dbReference>
<dbReference type="GO" id="GO:0005886">
    <property type="term" value="C:plasma membrane"/>
    <property type="evidence" value="ECO:0007669"/>
    <property type="project" value="UniProtKB-SubCell"/>
</dbReference>
<protein>
    <recommendedName>
        <fullName evidence="3">histidine kinase</fullName>
        <ecNumber evidence="3">2.7.13.3</ecNumber>
    </recommendedName>
</protein>
<evidence type="ECO:0000256" key="9">
    <source>
        <dbReference type="ARBA" id="ARBA00022777"/>
    </source>
</evidence>
<feature type="transmembrane region" description="Helical" evidence="14">
    <location>
        <begin position="195"/>
        <end position="220"/>
    </location>
</feature>
<keyword evidence="12" id="KW-0902">Two-component regulatory system</keyword>
<dbReference type="InterPro" id="IPR036097">
    <property type="entry name" value="HisK_dim/P_sf"/>
</dbReference>
<evidence type="ECO:0000256" key="2">
    <source>
        <dbReference type="ARBA" id="ARBA00004651"/>
    </source>
</evidence>
<dbReference type="AlphaFoldDB" id="A0A4P7L4R2"/>
<evidence type="ECO:0000259" key="15">
    <source>
        <dbReference type="SMART" id="SM00388"/>
    </source>
</evidence>
<evidence type="ECO:0000256" key="8">
    <source>
        <dbReference type="ARBA" id="ARBA00022741"/>
    </source>
</evidence>
<evidence type="ECO:0000256" key="12">
    <source>
        <dbReference type="ARBA" id="ARBA00023012"/>
    </source>
</evidence>
<dbReference type="EC" id="2.7.13.3" evidence="3"/>
<evidence type="ECO:0000256" key="5">
    <source>
        <dbReference type="ARBA" id="ARBA00022553"/>
    </source>
</evidence>
<evidence type="ECO:0000256" key="6">
    <source>
        <dbReference type="ARBA" id="ARBA00022679"/>
    </source>
</evidence>
<evidence type="ECO:0000256" key="7">
    <source>
        <dbReference type="ARBA" id="ARBA00022692"/>
    </source>
</evidence>
<evidence type="ECO:0000256" key="1">
    <source>
        <dbReference type="ARBA" id="ARBA00000085"/>
    </source>
</evidence>
<dbReference type="KEGG" id="ans:ArsFIN_24540"/>
<dbReference type="SMART" id="SM00388">
    <property type="entry name" value="HisKA"/>
    <property type="match status" value="1"/>
</dbReference>
<dbReference type="InterPro" id="IPR003661">
    <property type="entry name" value="HisK_dim/P_dom"/>
</dbReference>
<dbReference type="PANTHER" id="PTHR45436">
    <property type="entry name" value="SENSOR HISTIDINE KINASE YKOH"/>
    <property type="match status" value="1"/>
</dbReference>
<proteinExistence type="predicted"/>
<keyword evidence="13 14" id="KW-0472">Membrane</keyword>
<keyword evidence="5" id="KW-0597">Phosphoprotein</keyword>
<evidence type="ECO:0000256" key="11">
    <source>
        <dbReference type="ARBA" id="ARBA00022989"/>
    </source>
</evidence>
<dbReference type="Pfam" id="PF00512">
    <property type="entry name" value="HisKA"/>
    <property type="match status" value="1"/>
</dbReference>
<sequence length="366" mass="41666">MMLFNFLKRKKPFSLRTRFLLATSGIILALTLSYGAVAIVGYLVSFDKTTYTLLRSQSNLFYSLAQWRNNKLDIHVPTDFNLNASAFILIYNQQGEILWRQHNIPAIEKAIDKEWLKKDGLYELDTDLNTTRELIKVSPNGSKPAKKITDIENPSLTHSVSVNHYQATKNLPQLTIVVIDTLPFDLQKTGLVWEWFGYVILTNFILVIPLLWLVTSWSLYPIKSLSSQISGIEKGEQEALDENPPLELSGLVRNLNNLLVNEQKRYSKYRTTLADLSHSLKTPLAVLQSTLRSLRSSKQMTIEQAEPIMLEQIGRISQQIGYYLHRASIHSEDHFAIREISSVSALLDNLCSALTKGRQFDPRCLA</sequence>
<dbReference type="Pfam" id="PF08918">
    <property type="entry name" value="PhoQ_Sensor"/>
    <property type="match status" value="1"/>
</dbReference>
<reference evidence="16 17" key="1">
    <citation type="submission" date="2019-03" db="EMBL/GenBank/DDBJ databases">
        <title>Long-read sequencing reveals hyperdense prophage content in a complex bacterial symbiont genome.</title>
        <authorList>
            <person name="Frost C.L."/>
            <person name="Siozios S."/>
            <person name="Nadal-Jimenez P."/>
            <person name="Brockhurst M.A."/>
            <person name="King K.C."/>
            <person name="Darby A.C."/>
            <person name="Hurst G.D.D."/>
        </authorList>
    </citation>
    <scope>NUCLEOTIDE SEQUENCE [LARGE SCALE GENOMIC DNA]</scope>
    <source>
        <strain evidence="16 17">FIN</strain>
    </source>
</reference>
<keyword evidence="7 14" id="KW-0812">Transmembrane</keyword>
<dbReference type="Proteomes" id="UP000295134">
    <property type="component" value="Chromosome"/>
</dbReference>
<dbReference type="InterPro" id="IPR058618">
    <property type="entry name" value="PhoQ"/>
</dbReference>
<dbReference type="GO" id="GO:0046872">
    <property type="term" value="F:metal ion binding"/>
    <property type="evidence" value="ECO:0007669"/>
    <property type="project" value="InterPro"/>
</dbReference>
<dbReference type="NCBIfam" id="NF008077">
    <property type="entry name" value="PRK10815.1"/>
    <property type="match status" value="1"/>
</dbReference>
<dbReference type="SUPFAM" id="SSF47384">
    <property type="entry name" value="Homodimeric domain of signal transducing histidine kinase"/>
    <property type="match status" value="1"/>
</dbReference>
<keyword evidence="9 16" id="KW-0418">Kinase</keyword>
<keyword evidence="11 14" id="KW-1133">Transmembrane helix</keyword>
<dbReference type="CDD" id="cd00082">
    <property type="entry name" value="HisKA"/>
    <property type="match status" value="1"/>
</dbReference>
<keyword evidence="10" id="KW-0067">ATP-binding</keyword>
<comment type="catalytic activity">
    <reaction evidence="1">
        <text>ATP + protein L-histidine = ADP + protein N-phospho-L-histidine.</text>
        <dbReference type="EC" id="2.7.13.3"/>
    </reaction>
</comment>
<evidence type="ECO:0000256" key="10">
    <source>
        <dbReference type="ARBA" id="ARBA00022840"/>
    </source>
</evidence>
<keyword evidence="8" id="KW-0547">Nucleotide-binding</keyword>